<dbReference type="Proteomes" id="UP000092177">
    <property type="component" value="Chromosome 2"/>
</dbReference>
<protein>
    <submittedName>
        <fullName evidence="1">Uncharacterized protein</fullName>
    </submittedName>
</protein>
<organism evidence="1 2">
    <name type="scientific">Colletotrichum higginsianum (strain IMI 349063)</name>
    <name type="common">Crucifer anthracnose fungus</name>
    <dbReference type="NCBI Taxonomy" id="759273"/>
    <lineage>
        <taxon>Eukaryota</taxon>
        <taxon>Fungi</taxon>
        <taxon>Dikarya</taxon>
        <taxon>Ascomycota</taxon>
        <taxon>Pezizomycotina</taxon>
        <taxon>Sordariomycetes</taxon>
        <taxon>Hypocreomycetidae</taxon>
        <taxon>Glomerellales</taxon>
        <taxon>Glomerellaceae</taxon>
        <taxon>Colletotrichum</taxon>
        <taxon>Colletotrichum destructivum species complex</taxon>
    </lineage>
</organism>
<gene>
    <name evidence="1" type="ORF">CH63R_03499</name>
</gene>
<dbReference type="EMBL" id="LTAN01000002">
    <property type="protein sequence ID" value="OBR14773.1"/>
    <property type="molecule type" value="Genomic_DNA"/>
</dbReference>
<dbReference type="OrthoDB" id="3431997at2759"/>
<evidence type="ECO:0000313" key="1">
    <source>
        <dbReference type="EMBL" id="OBR14773.1"/>
    </source>
</evidence>
<evidence type="ECO:0000313" key="2">
    <source>
        <dbReference type="Proteomes" id="UP000092177"/>
    </source>
</evidence>
<dbReference type="KEGG" id="chig:CH63R_03499"/>
<dbReference type="VEuPathDB" id="FungiDB:CH63R_03499"/>
<proteinExistence type="predicted"/>
<reference evidence="2" key="1">
    <citation type="journal article" date="2017" name="BMC Genomics">
        <title>Gapless genome assembly of Colletotrichum higginsianum reveals chromosome structure and association of transposable elements with secondary metabolite gene clusters.</title>
        <authorList>
            <person name="Dallery J.-F."/>
            <person name="Lapalu N."/>
            <person name="Zampounis A."/>
            <person name="Pigne S."/>
            <person name="Luyten I."/>
            <person name="Amselem J."/>
            <person name="Wittenberg A.H.J."/>
            <person name="Zhou S."/>
            <person name="de Queiroz M.V."/>
            <person name="Robin G.P."/>
            <person name="Auger A."/>
            <person name="Hainaut M."/>
            <person name="Henrissat B."/>
            <person name="Kim K.-T."/>
            <person name="Lee Y.-H."/>
            <person name="Lespinet O."/>
            <person name="Schwartz D.C."/>
            <person name="Thon M.R."/>
            <person name="O'Connell R.J."/>
        </authorList>
    </citation>
    <scope>NUCLEOTIDE SEQUENCE [LARGE SCALE GENOMIC DNA]</scope>
    <source>
        <strain evidence="2">IMI 349063</strain>
    </source>
</reference>
<dbReference type="RefSeq" id="XP_018163290.1">
    <property type="nucleotide sequence ID" value="XM_018298474.1"/>
</dbReference>
<comment type="caution">
    <text evidence="1">The sequence shown here is derived from an EMBL/GenBank/DDBJ whole genome shotgun (WGS) entry which is preliminary data.</text>
</comment>
<name>A0A1B7YRX4_COLHI</name>
<dbReference type="AlphaFoldDB" id="A0A1B7YRX4"/>
<dbReference type="GeneID" id="28862581"/>
<accession>A0A1B7YRX4</accession>
<keyword evidence="2" id="KW-1185">Reference proteome</keyword>
<sequence length="303" mass="32996">MAAVCCPFQGIQTLWERMQVLRTVNVFDGSFRAAYSQPSDQASIIEAKIRQAELQLYTLETEKNRILLFKKRAEERARGRSSAAIRSGTELRTAEAVAAAVAVSFSRTLLLGEHQNQPFYALSIHSGFTSSPPIVLHSGPANTSPPLASVDYHSFSTKMSMTLPPAPKGSPGGAPVIELEYNLDFPTLNYAFAMGVGPNCERLERFEWRSSSGEAIAMLDGRSRGWKLVRLAQSAGSAGFRSSDGKEVVAVWTDAGLSMTKVAKFAFTGSGLTGELGERWAIMAVISGLAICERQRQRRRNNG</sequence>